<comment type="caution">
    <text evidence="3">The sequence shown here is derived from an EMBL/GenBank/DDBJ whole genome shotgun (WGS) entry which is preliminary data.</text>
</comment>
<dbReference type="AlphaFoldDB" id="A0A507DNR0"/>
<evidence type="ECO:0000313" key="4">
    <source>
        <dbReference type="Proteomes" id="UP000317494"/>
    </source>
</evidence>
<proteinExistence type="predicted"/>
<dbReference type="Gene3D" id="3.30.70.330">
    <property type="match status" value="1"/>
</dbReference>
<reference evidence="3 4" key="1">
    <citation type="journal article" date="2019" name="Sci. Rep.">
        <title>Comparative genomics of chytrid fungi reveal insights into the obligate biotrophic and pathogenic lifestyle of Synchytrium endobioticum.</title>
        <authorList>
            <person name="van de Vossenberg B.T.L.H."/>
            <person name="Warris S."/>
            <person name="Nguyen H.D.T."/>
            <person name="van Gent-Pelzer M.P.E."/>
            <person name="Joly D.L."/>
            <person name="van de Geest H.C."/>
            <person name="Bonants P.J.M."/>
            <person name="Smith D.S."/>
            <person name="Levesque C.A."/>
            <person name="van der Lee T.A.J."/>
        </authorList>
    </citation>
    <scope>NUCLEOTIDE SEQUENCE [LARGE SCALE GENOMIC DNA]</scope>
    <source>
        <strain evidence="3 4">MB42</strain>
    </source>
</reference>
<dbReference type="InterPro" id="IPR000504">
    <property type="entry name" value="RRM_dom"/>
</dbReference>
<gene>
    <name evidence="3" type="ORF">SeMB42_g01348</name>
</gene>
<keyword evidence="1" id="KW-0694">RNA-binding</keyword>
<dbReference type="GO" id="GO:0003723">
    <property type="term" value="F:RNA binding"/>
    <property type="evidence" value="ECO:0007669"/>
    <property type="project" value="UniProtKB-UniRule"/>
</dbReference>
<protein>
    <recommendedName>
        <fullName evidence="2">RRM domain-containing protein</fullName>
    </recommendedName>
</protein>
<keyword evidence="4" id="KW-1185">Reference proteome</keyword>
<dbReference type="SUPFAM" id="SSF54928">
    <property type="entry name" value="RNA-binding domain, RBD"/>
    <property type="match status" value="1"/>
</dbReference>
<name>A0A507DNR0_9FUNG</name>
<sequence>MGDWAPCTQTAGQDGCSIYVSNLTAMLDIDELRTIFRNFGRIKMIEVPPRSHPNQASTWVIIQYQTPAEATAGLAMDSYLYQNRQLLVSKQPPAQSTVLPPFLVYSLWPGYRSATLKPMYMSTHTLYPHMVNLAPPQVAQTRISTIAELAVEKIPVVATSRTKLRPLYVAPTSPSKPFRKHRRKEQEENVDFKYPYEETAILMKQMVDMAYDTLHELVRNIESHIQSHSHLTIIHHCGLEPRTYQYIVESEPGGLKIFLLANVGKRCSRNVDLVSGSNGQEAGQVDPSLTKPQLHPLNTDLLDIISAMESEFSRVLISISLRTFHSVQWVGDEGSNGGCQTPSSCVCAYTDPCHQDTVHRIRGWEIVSDISSFSLNRYKTRGRHQKEVYEVQTGAPPKPHELFP</sequence>
<dbReference type="SMART" id="SM00360">
    <property type="entry name" value="RRM"/>
    <property type="match status" value="1"/>
</dbReference>
<dbReference type="VEuPathDB" id="FungiDB:SeMB42_g01348"/>
<feature type="domain" description="RRM" evidence="2">
    <location>
        <begin position="16"/>
        <end position="93"/>
    </location>
</feature>
<dbReference type="PROSITE" id="PS50102">
    <property type="entry name" value="RRM"/>
    <property type="match status" value="1"/>
</dbReference>
<evidence type="ECO:0000259" key="2">
    <source>
        <dbReference type="PROSITE" id="PS50102"/>
    </source>
</evidence>
<evidence type="ECO:0000256" key="1">
    <source>
        <dbReference type="PROSITE-ProRule" id="PRU00176"/>
    </source>
</evidence>
<dbReference type="InterPro" id="IPR035979">
    <property type="entry name" value="RBD_domain_sf"/>
</dbReference>
<dbReference type="Proteomes" id="UP000317494">
    <property type="component" value="Unassembled WGS sequence"/>
</dbReference>
<dbReference type="EMBL" id="QEAN01000034">
    <property type="protein sequence ID" value="TPX52508.1"/>
    <property type="molecule type" value="Genomic_DNA"/>
</dbReference>
<organism evidence="3 4">
    <name type="scientific">Synchytrium endobioticum</name>
    <dbReference type="NCBI Taxonomy" id="286115"/>
    <lineage>
        <taxon>Eukaryota</taxon>
        <taxon>Fungi</taxon>
        <taxon>Fungi incertae sedis</taxon>
        <taxon>Chytridiomycota</taxon>
        <taxon>Chytridiomycota incertae sedis</taxon>
        <taxon>Chytridiomycetes</taxon>
        <taxon>Synchytriales</taxon>
        <taxon>Synchytriaceae</taxon>
        <taxon>Synchytrium</taxon>
    </lineage>
</organism>
<dbReference type="Pfam" id="PF00076">
    <property type="entry name" value="RRM_1"/>
    <property type="match status" value="1"/>
</dbReference>
<evidence type="ECO:0000313" key="3">
    <source>
        <dbReference type="EMBL" id="TPX52508.1"/>
    </source>
</evidence>
<accession>A0A507DNR0</accession>
<dbReference type="InterPro" id="IPR012677">
    <property type="entry name" value="Nucleotide-bd_a/b_plait_sf"/>
</dbReference>